<name>A0A0P6VWY9_9HYPH</name>
<keyword evidence="2" id="KW-0378">Hydrolase</keyword>
<reference evidence="2 3" key="2">
    <citation type="submission" date="2015-10" db="EMBL/GenBank/DDBJ databases">
        <title>Draft Genome Sequence of Prosthecomicrobium hirschii ATCC 27832.</title>
        <authorList>
            <person name="Daniel J."/>
            <person name="Givan S.A."/>
            <person name="Brun Y.V."/>
            <person name="Brown P.J."/>
        </authorList>
    </citation>
    <scope>NUCLEOTIDE SEQUENCE [LARGE SCALE GENOMIC DNA]</scope>
    <source>
        <strain evidence="2 3">16</strain>
    </source>
</reference>
<dbReference type="Proteomes" id="UP000048984">
    <property type="component" value="Unassembled WGS sequence"/>
</dbReference>
<dbReference type="AlphaFoldDB" id="A0A0P6VWY9"/>
<dbReference type="PANTHER" id="PTHR47649:SF1">
    <property type="entry name" value="RIBONUCLEASE D"/>
    <property type="match status" value="1"/>
</dbReference>
<proteinExistence type="predicted"/>
<dbReference type="PANTHER" id="PTHR47649">
    <property type="entry name" value="RIBONUCLEASE D"/>
    <property type="match status" value="1"/>
</dbReference>
<feature type="domain" description="3'-5' exonuclease" evidence="1">
    <location>
        <begin position="1"/>
        <end position="169"/>
    </location>
</feature>
<organism evidence="2 3">
    <name type="scientific">Prosthecodimorpha hirschii</name>
    <dbReference type="NCBI Taxonomy" id="665126"/>
    <lineage>
        <taxon>Bacteria</taxon>
        <taxon>Pseudomonadati</taxon>
        <taxon>Pseudomonadota</taxon>
        <taxon>Alphaproteobacteria</taxon>
        <taxon>Hyphomicrobiales</taxon>
        <taxon>Ancalomicrobiaceae</taxon>
        <taxon>Prosthecodimorpha</taxon>
    </lineage>
</organism>
<keyword evidence="2" id="KW-0269">Exonuclease</keyword>
<evidence type="ECO:0000259" key="1">
    <source>
        <dbReference type="SMART" id="SM00474"/>
    </source>
</evidence>
<dbReference type="InterPro" id="IPR012337">
    <property type="entry name" value="RNaseH-like_sf"/>
</dbReference>
<keyword evidence="3" id="KW-1185">Reference proteome</keyword>
<dbReference type="InterPro" id="IPR002562">
    <property type="entry name" value="3'-5'_exonuclease_dom"/>
</dbReference>
<dbReference type="GO" id="GO:0008408">
    <property type="term" value="F:3'-5' exonuclease activity"/>
    <property type="evidence" value="ECO:0007669"/>
    <property type="project" value="InterPro"/>
</dbReference>
<dbReference type="Pfam" id="PF01612">
    <property type="entry name" value="DNA_pol_A_exo1"/>
    <property type="match status" value="1"/>
</dbReference>
<dbReference type="SMART" id="SM00474">
    <property type="entry name" value="35EXOc"/>
    <property type="match status" value="1"/>
</dbReference>
<gene>
    <name evidence="2" type="ORF">ABB55_13830</name>
</gene>
<protein>
    <submittedName>
        <fullName evidence="2">3'-5' exonuclease</fullName>
    </submittedName>
</protein>
<dbReference type="OrthoDB" id="4224322at2"/>
<dbReference type="InterPro" id="IPR051086">
    <property type="entry name" value="RNase_D-like"/>
</dbReference>
<dbReference type="EMBL" id="LJYW01000001">
    <property type="protein sequence ID" value="KPL55883.1"/>
    <property type="molecule type" value="Genomic_DNA"/>
</dbReference>
<sequence>MTIRYHVGDLPDLSRYQGSVAIDTETMGLNPHRDRLCVVQLSPGDGTADVVKIRLGQTRAPNLEKLFADESILKLFHYARFDLGVIYHTFGIMPAPVYCTKIASKLVRTYTDRHGLKDLTRELVGVELSKQQQSSDWGADDLTEAQLAYAASDVLHLHQLKARLDPLLAREGRTEIAEACFRFLPTRARLDLLGWIESDIFDHS</sequence>
<dbReference type="RefSeq" id="WP_054362049.1">
    <property type="nucleotide sequence ID" value="NZ_JAPCYQ010000001.1"/>
</dbReference>
<dbReference type="InterPro" id="IPR036397">
    <property type="entry name" value="RNaseH_sf"/>
</dbReference>
<dbReference type="SUPFAM" id="SSF53098">
    <property type="entry name" value="Ribonuclease H-like"/>
    <property type="match status" value="1"/>
</dbReference>
<dbReference type="CDD" id="cd06142">
    <property type="entry name" value="RNaseD_exo"/>
    <property type="match status" value="1"/>
</dbReference>
<evidence type="ECO:0000313" key="2">
    <source>
        <dbReference type="EMBL" id="KPL55883.1"/>
    </source>
</evidence>
<dbReference type="GO" id="GO:0003676">
    <property type="term" value="F:nucleic acid binding"/>
    <property type="evidence" value="ECO:0007669"/>
    <property type="project" value="InterPro"/>
</dbReference>
<accession>A0A0P6VWY9</accession>
<dbReference type="GO" id="GO:0006139">
    <property type="term" value="P:nucleobase-containing compound metabolic process"/>
    <property type="evidence" value="ECO:0007669"/>
    <property type="project" value="InterPro"/>
</dbReference>
<reference evidence="2 3" key="1">
    <citation type="submission" date="2015-09" db="EMBL/GenBank/DDBJ databases">
        <authorList>
            <person name="Jackson K.R."/>
            <person name="Lunt B.L."/>
            <person name="Fisher J.N.B."/>
            <person name="Gardner A.V."/>
            <person name="Bailey M.E."/>
            <person name="Deus L.M."/>
            <person name="Earl A.S."/>
            <person name="Gibby P.D."/>
            <person name="Hartmann K.A."/>
            <person name="Liu J.E."/>
            <person name="Manci A.M."/>
            <person name="Nielsen D.A."/>
            <person name="Solomon M.B."/>
            <person name="Breakwell D.P."/>
            <person name="Burnett S.H."/>
            <person name="Grose J.H."/>
        </authorList>
    </citation>
    <scope>NUCLEOTIDE SEQUENCE [LARGE SCALE GENOMIC DNA]</scope>
    <source>
        <strain evidence="2 3">16</strain>
    </source>
</reference>
<evidence type="ECO:0000313" key="3">
    <source>
        <dbReference type="Proteomes" id="UP000048984"/>
    </source>
</evidence>
<comment type="caution">
    <text evidence="2">The sequence shown here is derived from an EMBL/GenBank/DDBJ whole genome shotgun (WGS) entry which is preliminary data.</text>
</comment>
<dbReference type="Gene3D" id="3.30.420.10">
    <property type="entry name" value="Ribonuclease H-like superfamily/Ribonuclease H"/>
    <property type="match status" value="1"/>
</dbReference>
<keyword evidence="2" id="KW-0540">Nuclease</keyword>
<dbReference type="STRING" id="665126.ABB55_13830"/>